<reference evidence="1 2" key="1">
    <citation type="journal article" date="2018" name="Front. Plant Sci.">
        <title>Red Clover (Trifolium pratense) and Zigzag Clover (T. medium) - A Picture of Genomic Similarities and Differences.</title>
        <authorList>
            <person name="Dluhosova J."/>
            <person name="Istvanek J."/>
            <person name="Nedelnik J."/>
            <person name="Repkova J."/>
        </authorList>
    </citation>
    <scope>NUCLEOTIDE SEQUENCE [LARGE SCALE GENOMIC DNA]</scope>
    <source>
        <strain evidence="2">cv. 10/8</strain>
        <tissue evidence="1">Leaf</tissue>
    </source>
</reference>
<sequence>MFGKLAPNIRYEDLFHVPTPKKRCRPAVFPPEAHE</sequence>
<organism evidence="1 2">
    <name type="scientific">Trifolium medium</name>
    <dbReference type="NCBI Taxonomy" id="97028"/>
    <lineage>
        <taxon>Eukaryota</taxon>
        <taxon>Viridiplantae</taxon>
        <taxon>Streptophyta</taxon>
        <taxon>Embryophyta</taxon>
        <taxon>Tracheophyta</taxon>
        <taxon>Spermatophyta</taxon>
        <taxon>Magnoliopsida</taxon>
        <taxon>eudicotyledons</taxon>
        <taxon>Gunneridae</taxon>
        <taxon>Pentapetalae</taxon>
        <taxon>rosids</taxon>
        <taxon>fabids</taxon>
        <taxon>Fabales</taxon>
        <taxon>Fabaceae</taxon>
        <taxon>Papilionoideae</taxon>
        <taxon>50 kb inversion clade</taxon>
        <taxon>NPAAA clade</taxon>
        <taxon>Hologalegina</taxon>
        <taxon>IRL clade</taxon>
        <taxon>Trifolieae</taxon>
        <taxon>Trifolium</taxon>
    </lineage>
</organism>
<protein>
    <submittedName>
        <fullName evidence="1">Uncharacterized protein</fullName>
    </submittedName>
</protein>
<accession>A0A392WAA8</accession>
<dbReference type="AlphaFoldDB" id="A0A392WAA8"/>
<evidence type="ECO:0000313" key="1">
    <source>
        <dbReference type="EMBL" id="MCI97327.1"/>
    </source>
</evidence>
<keyword evidence="2" id="KW-1185">Reference proteome</keyword>
<dbReference type="Proteomes" id="UP000265520">
    <property type="component" value="Unassembled WGS sequence"/>
</dbReference>
<name>A0A392WAA8_9FABA</name>
<evidence type="ECO:0000313" key="2">
    <source>
        <dbReference type="Proteomes" id="UP000265520"/>
    </source>
</evidence>
<comment type="caution">
    <text evidence="1">The sequence shown here is derived from an EMBL/GenBank/DDBJ whole genome shotgun (WGS) entry which is preliminary data.</text>
</comment>
<feature type="non-terminal residue" evidence="1">
    <location>
        <position position="35"/>
    </location>
</feature>
<proteinExistence type="predicted"/>
<dbReference type="EMBL" id="LXQA011440327">
    <property type="protein sequence ID" value="MCI97327.1"/>
    <property type="molecule type" value="Genomic_DNA"/>
</dbReference>